<evidence type="ECO:0000259" key="6">
    <source>
        <dbReference type="PROSITE" id="PS51012"/>
    </source>
</evidence>
<dbReference type="InterPro" id="IPR047817">
    <property type="entry name" value="ABC2_TM_bact-type"/>
</dbReference>
<dbReference type="PROSITE" id="PS51012">
    <property type="entry name" value="ABC_TM2"/>
    <property type="match status" value="1"/>
</dbReference>
<feature type="transmembrane region" description="Helical" evidence="5">
    <location>
        <begin position="28"/>
        <end position="50"/>
    </location>
</feature>
<keyword evidence="8" id="KW-1185">Reference proteome</keyword>
<dbReference type="EMBL" id="DS999411">
    <property type="protein sequence ID" value="EED35515.1"/>
    <property type="molecule type" value="Genomic_DNA"/>
</dbReference>
<keyword evidence="4" id="KW-0997">Cell inner membrane</keyword>
<evidence type="ECO:0000256" key="3">
    <source>
        <dbReference type="ARBA" id="ARBA00022448"/>
    </source>
</evidence>
<reference evidence="8" key="1">
    <citation type="journal article" date="2013" name="BMC Microbiol.">
        <title>Taxonomy and evolution of bacteriochlorophyll a-containing members of the OM60/NOR5 clade of marine gammaproteobacteria: description of Luminiphilus syltensis gen. nov., sp. nov., reclassification of Haliea rubra as Pseudohaliea rubra gen. nov., comb. nov., and emendation of Chromatocurvus halotolerans.</title>
        <authorList>
            <person name="Spring S."/>
            <person name="Riedel T."/>
            <person name="Sproer C."/>
            <person name="Yan S."/>
            <person name="Harder J."/>
            <person name="Fuchs B.M."/>
        </authorList>
    </citation>
    <scope>NUCLEOTIDE SEQUENCE [LARGE SCALE GENOMIC DNA]</scope>
    <source>
        <strain evidence="8">NOR51-B</strain>
    </source>
</reference>
<dbReference type="STRING" id="565045.NOR51B_1461"/>
<feature type="transmembrane region" description="Helical" evidence="5">
    <location>
        <begin position="57"/>
        <end position="77"/>
    </location>
</feature>
<feature type="transmembrane region" description="Helical" evidence="5">
    <location>
        <begin position="97"/>
        <end position="123"/>
    </location>
</feature>
<evidence type="ECO:0000256" key="5">
    <source>
        <dbReference type="SAM" id="Phobius"/>
    </source>
</evidence>
<keyword evidence="5" id="KW-1133">Transmembrane helix</keyword>
<keyword evidence="4" id="KW-1003">Cell membrane</keyword>
<dbReference type="OrthoDB" id="9786910at2"/>
<name>B8KWK8_9GAMM</name>
<dbReference type="GO" id="GO:0015920">
    <property type="term" value="P:lipopolysaccharide transport"/>
    <property type="evidence" value="ECO:0007669"/>
    <property type="project" value="TreeGrafter"/>
</dbReference>
<dbReference type="Proteomes" id="UP000004699">
    <property type="component" value="Unassembled WGS sequence"/>
</dbReference>
<dbReference type="eggNOG" id="COG1682">
    <property type="taxonomic scope" value="Bacteria"/>
</dbReference>
<dbReference type="PANTHER" id="PTHR30413">
    <property type="entry name" value="INNER MEMBRANE TRANSPORT PERMEASE"/>
    <property type="match status" value="1"/>
</dbReference>
<proteinExistence type="inferred from homology"/>
<dbReference type="RefSeq" id="WP_009020261.1">
    <property type="nucleotide sequence ID" value="NZ_DS999411.1"/>
</dbReference>
<evidence type="ECO:0000256" key="2">
    <source>
        <dbReference type="ARBA" id="ARBA00007783"/>
    </source>
</evidence>
<evidence type="ECO:0000256" key="4">
    <source>
        <dbReference type="ARBA" id="ARBA00022519"/>
    </source>
</evidence>
<keyword evidence="3" id="KW-0813">Transport</keyword>
<dbReference type="PANTHER" id="PTHR30413:SF8">
    <property type="entry name" value="TRANSPORT PERMEASE PROTEIN"/>
    <property type="match status" value="1"/>
</dbReference>
<dbReference type="GO" id="GO:0005886">
    <property type="term" value="C:plasma membrane"/>
    <property type="evidence" value="ECO:0007669"/>
    <property type="project" value="UniProtKB-SubCell"/>
</dbReference>
<comment type="subcellular location">
    <subcellularLocation>
        <location evidence="1">Cell inner membrane</location>
        <topology evidence="1">Multi-pass membrane protein</topology>
    </subcellularLocation>
</comment>
<keyword evidence="5" id="KW-0472">Membrane</keyword>
<accession>B8KWK8</accession>
<feature type="transmembrane region" description="Helical" evidence="5">
    <location>
        <begin position="167"/>
        <end position="183"/>
    </location>
</feature>
<gene>
    <name evidence="7" type="ORF">NOR51B_1461</name>
</gene>
<evidence type="ECO:0000313" key="8">
    <source>
        <dbReference type="Proteomes" id="UP000004699"/>
    </source>
</evidence>
<dbReference type="AlphaFoldDB" id="B8KWK8"/>
<sequence>MLKHYINLIRVRVATDLKAEASGYFLGLAWWILEPALYLVAFYCVFALGFRRGDEGFVSFLLIGLVHWKWFASSIANSTTSILQAKNLIQQIYLPKILFPLFVVAGNTVKYFVTLILLFSVLLWQHSLHLQYWYVLPLIMLIQLILITACATLAAVLVPLLGDLKPIIDNGLLLGMLISGIFFDIGDFAEPARTYFNLNPMAVLIGAYRTLLLEGELPAWGSVFYVLGLSLGLLYLSIALHRHYDRRLPKLIV</sequence>
<organism evidence="7 8">
    <name type="scientific">Luminiphilus syltensis NOR5-1B</name>
    <dbReference type="NCBI Taxonomy" id="565045"/>
    <lineage>
        <taxon>Bacteria</taxon>
        <taxon>Pseudomonadati</taxon>
        <taxon>Pseudomonadota</taxon>
        <taxon>Gammaproteobacteria</taxon>
        <taxon>Cellvibrionales</taxon>
        <taxon>Halieaceae</taxon>
        <taxon>Luminiphilus</taxon>
    </lineage>
</organism>
<feature type="domain" description="ABC transmembrane type-2" evidence="6">
    <location>
        <begin position="26"/>
        <end position="244"/>
    </location>
</feature>
<evidence type="ECO:0000313" key="7">
    <source>
        <dbReference type="EMBL" id="EED35515.1"/>
    </source>
</evidence>
<dbReference type="HOGENOM" id="CLU_060703_1_1_6"/>
<protein>
    <submittedName>
        <fullName evidence="7">ABC-2 type transporter</fullName>
    </submittedName>
</protein>
<comment type="similarity">
    <text evidence="2">Belongs to the ABC-2 integral membrane protein family.</text>
</comment>
<evidence type="ECO:0000256" key="1">
    <source>
        <dbReference type="ARBA" id="ARBA00004429"/>
    </source>
</evidence>
<feature type="transmembrane region" description="Helical" evidence="5">
    <location>
        <begin position="135"/>
        <end position="161"/>
    </location>
</feature>
<feature type="transmembrane region" description="Helical" evidence="5">
    <location>
        <begin position="219"/>
        <end position="240"/>
    </location>
</feature>
<keyword evidence="5" id="KW-0812">Transmembrane</keyword>